<dbReference type="GO" id="GO:0008270">
    <property type="term" value="F:zinc ion binding"/>
    <property type="evidence" value="ECO:0007669"/>
    <property type="project" value="UniProtKB-KW"/>
</dbReference>
<dbReference type="SUPFAM" id="SSF50630">
    <property type="entry name" value="Acid proteases"/>
    <property type="match status" value="1"/>
</dbReference>
<dbReference type="CDD" id="cd01647">
    <property type="entry name" value="RT_LTR"/>
    <property type="match status" value="1"/>
</dbReference>
<evidence type="ECO:0000313" key="15">
    <source>
        <dbReference type="EMBL" id="GEU67144.1"/>
    </source>
</evidence>
<accession>A0A6L2M3L1</accession>
<dbReference type="SMART" id="SM00343">
    <property type="entry name" value="ZnF_C2HC"/>
    <property type="match status" value="1"/>
</dbReference>
<keyword evidence="9 15" id="KW-0695">RNA-directed DNA polymerase</keyword>
<dbReference type="PANTHER" id="PTHR37984">
    <property type="entry name" value="PROTEIN CBG26694"/>
    <property type="match status" value="1"/>
</dbReference>
<dbReference type="GO" id="GO:0006508">
    <property type="term" value="P:proteolysis"/>
    <property type="evidence" value="ECO:0007669"/>
    <property type="project" value="InterPro"/>
</dbReference>
<dbReference type="EMBL" id="BKCJ010005510">
    <property type="protein sequence ID" value="GEU67144.1"/>
    <property type="molecule type" value="Genomic_DNA"/>
</dbReference>
<evidence type="ECO:0000259" key="12">
    <source>
        <dbReference type="PROSITE" id="PS50158"/>
    </source>
</evidence>
<comment type="caution">
    <text evidence="15">The sequence shown here is derived from an EMBL/GenBank/DDBJ whole genome shotgun (WGS) entry which is preliminary data.</text>
</comment>
<keyword evidence="3" id="KW-0540">Nuclease</keyword>
<evidence type="ECO:0000256" key="5">
    <source>
        <dbReference type="ARBA" id="ARBA00022801"/>
    </source>
</evidence>
<sequence>MTPESVQAMIDQALLQNSTNGDGSHRTEGVVGLTRWIKKMESVFQISGRAIENHVKFATCTLLDAALTLWNSQIRYLGPDAYSMTWEVLKKKMTDKYYPHGEIKKLEIKLPDNIYGSVKASKPKMLDETIELANDLMDQKLRTYAERQMNNKRNADDSFRNNHVGRAGIDPDANVVTGTFLLNNRYASVLFDTGAGKSFVSTTLSTQINITPSTLDHCYDVELADGRIIGLNTILRGCTLNILNHPFNINLMPIELERQTNNKRNVDDSFRNNHGHQQQPLKRQNVAKVYNMGMGEKKPYNGNLPKCTKCHFNHNGPCAQKSHKCNKGNGCFECGAPGHFKRDCPKVKNKDGGNVNAQGWVYAIGNAKRKGNASRDPDSNVVTGTSLLNNRYASILFDTGADRSFISTVFSSLIDIIPPPLGNSYDVESADGKIVEVDTIMWGCTLNFLNHPFNIDLLPVELGSFDVIISMDWLRRCHAVIVCDEKLVRVPYGNETLIFRGNKSNNGRESWLTVISCSKAQEYMAKGLFPEDLSGLPPARLVEFQIDLIPGAALVARAPYRLAPSKMKELSEQLQELFDKGFIRPSSLPWGAPVLFVKKKDGSFRMCIDYRKLNKLTVENCYPLPRIDDLFDQLQGSSIYSKIDLRSGYHQLRVREQDIPKTTFRTRYGHYEFQVMPFGLTNAPAVFMDLMNRVCKPYLDKFVIVFIDDILIYSKDKKEHKEHLKAILELLKNEKLGIYVDPAKIKSIKDWASPKTPTEIRQFLGLAGYYRRFTEGFSKIAKSMTKLTQKGIKFDWGEKEENAFQLIKQKLCSALILALPKGSEDFVVYYDASHKGLGDVLMQREKANVVADALSRKERIKPLRVRALVMTIGLDLPKQILEAQIEALKPENLKNEDVGDRLTKSAHFLPIRKNDPLDKLARLYMNRIVATHGIPASIICDRDGRFTSNFWRSFQKALGTDISMSTAYHLEIDGQSERTIQTLEDMMRACVIDFGKGWVKHLPLCEFSYNNSYHTSIKVAPYEALCGRKCRSLVCWAEVGEAQLTGPELIQETTEKISYTDLKQKPMEFEIEDRVMLKVLPWKGVVRFGRQGKLNPRYVGPFKVLSKVGKVAYRLELPKELSRVHHTLHVSNLKKCYADEPLVMLLEEIHVDDKLQFIEEPFEIIEQEIKRLKRSRILLVKVR</sequence>
<evidence type="ECO:0000256" key="6">
    <source>
        <dbReference type="ARBA" id="ARBA00022842"/>
    </source>
</evidence>
<evidence type="ECO:0000256" key="3">
    <source>
        <dbReference type="ARBA" id="ARBA00022722"/>
    </source>
</evidence>
<protein>
    <submittedName>
        <fullName evidence="15">Putative reverse transcriptase domain-containing protein</fullName>
    </submittedName>
</protein>
<reference evidence="15" key="1">
    <citation type="journal article" date="2019" name="Sci. Rep.">
        <title>Draft genome of Tanacetum cinerariifolium, the natural source of mosquito coil.</title>
        <authorList>
            <person name="Yamashiro T."/>
            <person name="Shiraishi A."/>
            <person name="Satake H."/>
            <person name="Nakayama K."/>
        </authorList>
    </citation>
    <scope>NUCLEOTIDE SEQUENCE</scope>
</reference>
<dbReference type="Gene3D" id="3.10.10.10">
    <property type="entry name" value="HIV Type 1 Reverse Transcriptase, subunit A, domain 1"/>
    <property type="match status" value="1"/>
</dbReference>
<dbReference type="Gene3D" id="2.40.70.10">
    <property type="entry name" value="Acid Proteases"/>
    <property type="match status" value="1"/>
</dbReference>
<dbReference type="Pfam" id="PF17919">
    <property type="entry name" value="RT_RNaseH_2"/>
    <property type="match status" value="1"/>
</dbReference>
<feature type="domain" description="Integrase catalytic" evidence="14">
    <location>
        <begin position="858"/>
        <end position="1029"/>
    </location>
</feature>
<dbReference type="InterPro" id="IPR041577">
    <property type="entry name" value="RT_RNaseH_2"/>
</dbReference>
<keyword evidence="5" id="KW-0378">Hydrolase</keyword>
<dbReference type="InterPro" id="IPR043502">
    <property type="entry name" value="DNA/RNA_pol_sf"/>
</dbReference>
<dbReference type="PROSITE" id="PS50878">
    <property type="entry name" value="RT_POL"/>
    <property type="match status" value="1"/>
</dbReference>
<keyword evidence="8" id="KW-0229">DNA integration</keyword>
<gene>
    <name evidence="15" type="ORF">Tci_039122</name>
</gene>
<organism evidence="15">
    <name type="scientific">Tanacetum cinerariifolium</name>
    <name type="common">Dalmatian daisy</name>
    <name type="synonym">Chrysanthemum cinerariifolium</name>
    <dbReference type="NCBI Taxonomy" id="118510"/>
    <lineage>
        <taxon>Eukaryota</taxon>
        <taxon>Viridiplantae</taxon>
        <taxon>Streptophyta</taxon>
        <taxon>Embryophyta</taxon>
        <taxon>Tracheophyta</taxon>
        <taxon>Spermatophyta</taxon>
        <taxon>Magnoliopsida</taxon>
        <taxon>eudicotyledons</taxon>
        <taxon>Gunneridae</taxon>
        <taxon>Pentapetalae</taxon>
        <taxon>asterids</taxon>
        <taxon>campanulids</taxon>
        <taxon>Asterales</taxon>
        <taxon>Asteraceae</taxon>
        <taxon>Asteroideae</taxon>
        <taxon>Anthemideae</taxon>
        <taxon>Anthemidinae</taxon>
        <taxon>Tanacetum</taxon>
    </lineage>
</organism>
<dbReference type="SUPFAM" id="SSF53098">
    <property type="entry name" value="Ribonuclease H-like"/>
    <property type="match status" value="1"/>
</dbReference>
<dbReference type="Gene3D" id="3.30.70.270">
    <property type="match status" value="2"/>
</dbReference>
<dbReference type="FunFam" id="3.30.70.270:FF:000020">
    <property type="entry name" value="Transposon Tf2-6 polyprotein-like Protein"/>
    <property type="match status" value="1"/>
</dbReference>
<evidence type="ECO:0000256" key="11">
    <source>
        <dbReference type="PROSITE-ProRule" id="PRU00047"/>
    </source>
</evidence>
<dbReference type="Pfam" id="PF24626">
    <property type="entry name" value="SH3_Tf2-1"/>
    <property type="match status" value="1"/>
</dbReference>
<dbReference type="GO" id="GO:0004190">
    <property type="term" value="F:aspartic-type endopeptidase activity"/>
    <property type="evidence" value="ECO:0007669"/>
    <property type="project" value="InterPro"/>
</dbReference>
<dbReference type="InterPro" id="IPR021109">
    <property type="entry name" value="Peptidase_aspartic_dom_sf"/>
</dbReference>
<dbReference type="PROSITE" id="PS00141">
    <property type="entry name" value="ASP_PROTEASE"/>
    <property type="match status" value="1"/>
</dbReference>
<dbReference type="InterPro" id="IPR001584">
    <property type="entry name" value="Integrase_cat-core"/>
</dbReference>
<evidence type="ECO:0000259" key="14">
    <source>
        <dbReference type="PROSITE" id="PS50994"/>
    </source>
</evidence>
<dbReference type="InterPro" id="IPR000477">
    <property type="entry name" value="RT_dom"/>
</dbReference>
<dbReference type="Pfam" id="PF08284">
    <property type="entry name" value="RVP_2"/>
    <property type="match status" value="2"/>
</dbReference>
<evidence type="ECO:0000256" key="7">
    <source>
        <dbReference type="ARBA" id="ARBA00022884"/>
    </source>
</evidence>
<evidence type="ECO:0000256" key="1">
    <source>
        <dbReference type="ARBA" id="ARBA00022679"/>
    </source>
</evidence>
<dbReference type="Gene3D" id="3.30.420.10">
    <property type="entry name" value="Ribonuclease H-like superfamily/Ribonuclease H"/>
    <property type="match status" value="1"/>
</dbReference>
<keyword evidence="6" id="KW-0460">Magnesium</keyword>
<keyword evidence="10" id="KW-0511">Multifunctional enzyme</keyword>
<evidence type="ECO:0000256" key="4">
    <source>
        <dbReference type="ARBA" id="ARBA00022759"/>
    </source>
</evidence>
<dbReference type="GO" id="GO:0015074">
    <property type="term" value="P:DNA integration"/>
    <property type="evidence" value="ECO:0007669"/>
    <property type="project" value="UniProtKB-KW"/>
</dbReference>
<dbReference type="PROSITE" id="PS50158">
    <property type="entry name" value="ZF_CCHC"/>
    <property type="match status" value="1"/>
</dbReference>
<dbReference type="InterPro" id="IPR036397">
    <property type="entry name" value="RNaseH_sf"/>
</dbReference>
<dbReference type="InterPro" id="IPR001969">
    <property type="entry name" value="Aspartic_peptidase_AS"/>
</dbReference>
<dbReference type="SUPFAM" id="SSF56672">
    <property type="entry name" value="DNA/RNA polymerases"/>
    <property type="match status" value="1"/>
</dbReference>
<keyword evidence="11" id="KW-0479">Metal-binding</keyword>
<keyword evidence="4" id="KW-0255">Endonuclease</keyword>
<evidence type="ECO:0000256" key="2">
    <source>
        <dbReference type="ARBA" id="ARBA00022695"/>
    </source>
</evidence>
<dbReference type="Pfam" id="PF00078">
    <property type="entry name" value="RVT_1"/>
    <property type="match status" value="1"/>
</dbReference>
<dbReference type="InterPro" id="IPR012337">
    <property type="entry name" value="RNaseH-like_sf"/>
</dbReference>
<evidence type="ECO:0000256" key="10">
    <source>
        <dbReference type="ARBA" id="ARBA00023268"/>
    </source>
</evidence>
<dbReference type="CDD" id="cd00303">
    <property type="entry name" value="retropepsin_like"/>
    <property type="match status" value="2"/>
</dbReference>
<keyword evidence="11" id="KW-0863">Zinc-finger</keyword>
<name>A0A6L2M3L1_TANCI</name>
<evidence type="ECO:0000256" key="9">
    <source>
        <dbReference type="ARBA" id="ARBA00022918"/>
    </source>
</evidence>
<dbReference type="GO" id="GO:0003723">
    <property type="term" value="F:RNA binding"/>
    <property type="evidence" value="ECO:0007669"/>
    <property type="project" value="UniProtKB-KW"/>
</dbReference>
<keyword evidence="7" id="KW-0694">RNA-binding</keyword>
<dbReference type="GO" id="GO:0004519">
    <property type="term" value="F:endonuclease activity"/>
    <property type="evidence" value="ECO:0007669"/>
    <property type="project" value="UniProtKB-KW"/>
</dbReference>
<dbReference type="InterPro" id="IPR001878">
    <property type="entry name" value="Znf_CCHC"/>
</dbReference>
<dbReference type="AlphaFoldDB" id="A0A6L2M3L1"/>
<keyword evidence="1" id="KW-0808">Transferase</keyword>
<dbReference type="PROSITE" id="PS50994">
    <property type="entry name" value="INTEGRASE"/>
    <property type="match status" value="1"/>
</dbReference>
<proteinExistence type="predicted"/>
<dbReference type="InterPro" id="IPR043128">
    <property type="entry name" value="Rev_trsase/Diguanyl_cyclase"/>
</dbReference>
<dbReference type="PANTHER" id="PTHR37984:SF5">
    <property type="entry name" value="PROTEIN NYNRIN-LIKE"/>
    <property type="match status" value="1"/>
</dbReference>
<keyword evidence="11" id="KW-0862">Zinc</keyword>
<evidence type="ECO:0000259" key="13">
    <source>
        <dbReference type="PROSITE" id="PS50878"/>
    </source>
</evidence>
<feature type="domain" description="Reverse transcriptase" evidence="13">
    <location>
        <begin position="578"/>
        <end position="768"/>
    </location>
</feature>
<dbReference type="Pfam" id="PF00098">
    <property type="entry name" value="zf-CCHC"/>
    <property type="match status" value="1"/>
</dbReference>
<dbReference type="InterPro" id="IPR050951">
    <property type="entry name" value="Retrovirus_Pol_polyprotein"/>
</dbReference>
<dbReference type="GO" id="GO:0003964">
    <property type="term" value="F:RNA-directed DNA polymerase activity"/>
    <property type="evidence" value="ECO:0007669"/>
    <property type="project" value="UniProtKB-KW"/>
</dbReference>
<feature type="domain" description="CCHC-type" evidence="12">
    <location>
        <begin position="331"/>
        <end position="346"/>
    </location>
</feature>
<keyword evidence="2" id="KW-0548">Nucleotidyltransferase</keyword>
<dbReference type="InterPro" id="IPR056924">
    <property type="entry name" value="SH3_Tf2-1"/>
</dbReference>
<evidence type="ECO:0000256" key="8">
    <source>
        <dbReference type="ARBA" id="ARBA00022908"/>
    </source>
</evidence>